<reference evidence="1 2" key="1">
    <citation type="submission" date="2016-01" db="EMBL/GenBank/DDBJ databases">
        <title>Annotation of Pseudomonas oryzihabitans USDA-ARS-USMARC-56511.</title>
        <authorList>
            <person name="Harhay G.P."/>
            <person name="Harhay D.M."/>
            <person name="Smith T.P.L."/>
            <person name="Bono J.L."/>
            <person name="Heaton M.P."/>
            <person name="Clawson M.L."/>
            <person name="Chitko-Mckown C.G."/>
            <person name="Capik S.F."/>
            <person name="DeDonder K.D."/>
            <person name="Apley M.D."/>
            <person name="Lubbers B.V."/>
            <person name="White B.J."/>
            <person name="Larson R.L."/>
        </authorList>
    </citation>
    <scope>NUCLEOTIDE SEQUENCE [LARGE SCALE GENOMIC DNA]</scope>
    <source>
        <strain evidence="1 2">USDA-ARS-USMARC-56511</strain>
    </source>
</reference>
<accession>A0A0U4WJ90</accession>
<evidence type="ECO:0000313" key="1">
    <source>
        <dbReference type="EMBL" id="ALZ84476.1"/>
    </source>
</evidence>
<sequence length="130" mass="13802">MSEFIKVKTAELHGAALNWAVAKATQAEELKVTGSGRVSCIYEVAHREGCWTNDYCPSTEWSEGGLLIQAQRISLSGPGCMGGQWSAHIDTGSFGGSRYWFGDTALMAACRALVGTMTGDSISVPAELVP</sequence>
<dbReference type="KEGG" id="por:APT59_09775"/>
<dbReference type="OrthoDB" id="6902912at2"/>
<dbReference type="AlphaFoldDB" id="A0A0U4WJ90"/>
<dbReference type="Proteomes" id="UP000064137">
    <property type="component" value="Chromosome"/>
</dbReference>
<organism evidence="1 2">
    <name type="scientific">Pseudomonas oryzihabitans</name>
    <dbReference type="NCBI Taxonomy" id="47885"/>
    <lineage>
        <taxon>Bacteria</taxon>
        <taxon>Pseudomonadati</taxon>
        <taxon>Pseudomonadota</taxon>
        <taxon>Gammaproteobacteria</taxon>
        <taxon>Pseudomonadales</taxon>
        <taxon>Pseudomonadaceae</taxon>
        <taxon>Pseudomonas</taxon>
    </lineage>
</organism>
<name>A0A0U4WJ90_9PSED</name>
<dbReference type="Pfam" id="PF10765">
    <property type="entry name" value="Phage_P22_NinX"/>
    <property type="match status" value="1"/>
</dbReference>
<gene>
    <name evidence="1" type="ORF">APT59_09775</name>
</gene>
<dbReference type="EMBL" id="CP013987">
    <property type="protein sequence ID" value="ALZ84476.1"/>
    <property type="molecule type" value="Genomic_DNA"/>
</dbReference>
<evidence type="ECO:0000313" key="2">
    <source>
        <dbReference type="Proteomes" id="UP000064137"/>
    </source>
</evidence>
<protein>
    <recommendedName>
        <fullName evidence="3">DUF2591 domain-containing protein</fullName>
    </recommendedName>
</protein>
<proteinExistence type="predicted"/>
<evidence type="ECO:0008006" key="3">
    <source>
        <dbReference type="Google" id="ProtNLM"/>
    </source>
</evidence>
<dbReference type="RefSeq" id="WP_059314668.1">
    <property type="nucleotide sequence ID" value="NZ_CP013987.1"/>
</dbReference>
<dbReference type="InterPro" id="IPR019701">
    <property type="entry name" value="Phage_P22_NinX"/>
</dbReference>